<keyword evidence="1" id="KW-1133">Transmembrane helix</keyword>
<dbReference type="AlphaFoldDB" id="A0A3L6PME0"/>
<protein>
    <recommendedName>
        <fullName evidence="4">FBD domain-containing protein</fullName>
    </recommendedName>
</protein>
<organism evidence="2 3">
    <name type="scientific">Panicum miliaceum</name>
    <name type="common">Proso millet</name>
    <name type="synonym">Broomcorn millet</name>
    <dbReference type="NCBI Taxonomy" id="4540"/>
    <lineage>
        <taxon>Eukaryota</taxon>
        <taxon>Viridiplantae</taxon>
        <taxon>Streptophyta</taxon>
        <taxon>Embryophyta</taxon>
        <taxon>Tracheophyta</taxon>
        <taxon>Spermatophyta</taxon>
        <taxon>Magnoliopsida</taxon>
        <taxon>Liliopsida</taxon>
        <taxon>Poales</taxon>
        <taxon>Poaceae</taxon>
        <taxon>PACMAD clade</taxon>
        <taxon>Panicoideae</taxon>
        <taxon>Panicodae</taxon>
        <taxon>Paniceae</taxon>
        <taxon>Panicinae</taxon>
        <taxon>Panicum</taxon>
        <taxon>Panicum sect. Panicum</taxon>
    </lineage>
</organism>
<evidence type="ECO:0000313" key="3">
    <source>
        <dbReference type="Proteomes" id="UP000275267"/>
    </source>
</evidence>
<dbReference type="EMBL" id="PQIB02000016">
    <property type="protein sequence ID" value="RLM61013.1"/>
    <property type="molecule type" value="Genomic_DNA"/>
</dbReference>
<proteinExistence type="predicted"/>
<keyword evidence="1" id="KW-0472">Membrane</keyword>
<sequence>MFSGGNLGSRNGRELLALVDATCFVLLGAWALGIRGFEAIAYTTRSQGFCECILWLMNLLLNALLTTQSGTVWPKCFCDAVAYSDKCEIHRKVALELLEEVEITGFTGADEEMKLVSMLFQSPNSIKHMALRGDAIGRRHLMKVPSTSSDRGCWNLAEQVLNWTCYAPESATLVD</sequence>
<dbReference type="Proteomes" id="UP000275267">
    <property type="component" value="Unassembled WGS sequence"/>
</dbReference>
<keyword evidence="1" id="KW-0812">Transmembrane</keyword>
<accession>A0A3L6PME0</accession>
<keyword evidence="3" id="KW-1185">Reference proteome</keyword>
<reference evidence="3" key="1">
    <citation type="journal article" date="2019" name="Nat. Commun.">
        <title>The genome of broomcorn millet.</title>
        <authorList>
            <person name="Zou C."/>
            <person name="Miki D."/>
            <person name="Li D."/>
            <person name="Tang Q."/>
            <person name="Xiao L."/>
            <person name="Rajput S."/>
            <person name="Deng P."/>
            <person name="Jia W."/>
            <person name="Huang R."/>
            <person name="Zhang M."/>
            <person name="Sun Y."/>
            <person name="Hu J."/>
            <person name="Fu X."/>
            <person name="Schnable P.S."/>
            <person name="Li F."/>
            <person name="Zhang H."/>
            <person name="Feng B."/>
            <person name="Zhu X."/>
            <person name="Liu R."/>
            <person name="Schnable J.C."/>
            <person name="Zhu J.-K."/>
            <person name="Zhang H."/>
        </authorList>
    </citation>
    <scope>NUCLEOTIDE SEQUENCE [LARGE SCALE GENOMIC DNA]</scope>
</reference>
<evidence type="ECO:0008006" key="4">
    <source>
        <dbReference type="Google" id="ProtNLM"/>
    </source>
</evidence>
<evidence type="ECO:0000313" key="2">
    <source>
        <dbReference type="EMBL" id="RLM61013.1"/>
    </source>
</evidence>
<comment type="caution">
    <text evidence="2">The sequence shown here is derived from an EMBL/GenBank/DDBJ whole genome shotgun (WGS) entry which is preliminary data.</text>
</comment>
<feature type="transmembrane region" description="Helical" evidence="1">
    <location>
        <begin position="15"/>
        <end position="37"/>
    </location>
</feature>
<evidence type="ECO:0000256" key="1">
    <source>
        <dbReference type="SAM" id="Phobius"/>
    </source>
</evidence>
<name>A0A3L6PME0_PANMI</name>
<gene>
    <name evidence="2" type="ORF">C2845_PM14G21530</name>
</gene>